<dbReference type="GO" id="GO:0008033">
    <property type="term" value="P:tRNA processing"/>
    <property type="evidence" value="ECO:0007669"/>
    <property type="project" value="InterPro"/>
</dbReference>
<accession>A0A844FE06</accession>
<sequence>MKKWYNKLFLNNIRMAVENYNMIESGDKILVGLSGGKDSIFLLYSLILLRENSYLNFDIIGLHIDIGLGIDMESTKKFLVENNIPYIYENIDIIDKIFEDKKSPCYLCSKMKRGAIARIAKEVGANKIALGHHKTDLVITFLLNLIYTGKLDTFKPISYNEKHDLHLIRPLIYVEENIIEKIVNGENLPLGKGECPQDVKNKRSEINNLLKYIENKYPDFEQKTITAIENFSDDNLW</sequence>
<evidence type="ECO:0000313" key="4">
    <source>
        <dbReference type="EMBL" id="MSS42209.1"/>
    </source>
</evidence>
<dbReference type="SUPFAM" id="SSF52402">
    <property type="entry name" value="Adenine nucleotide alpha hydrolases-like"/>
    <property type="match status" value="1"/>
</dbReference>
<evidence type="ECO:0000313" key="5">
    <source>
        <dbReference type="Proteomes" id="UP000462760"/>
    </source>
</evidence>
<keyword evidence="1" id="KW-0808">Transferase</keyword>
<feature type="binding site" evidence="2">
    <location>
        <position position="64"/>
    </location>
    <ligand>
        <name>ATP</name>
        <dbReference type="ChEBI" id="CHEBI:30616"/>
    </ligand>
</feature>
<dbReference type="PANTHER" id="PTHR43686:SF1">
    <property type="entry name" value="AMINOTRAN_5 DOMAIN-CONTAINING PROTEIN"/>
    <property type="match status" value="1"/>
</dbReference>
<dbReference type="InterPro" id="IPR014729">
    <property type="entry name" value="Rossmann-like_a/b/a_fold"/>
</dbReference>
<protein>
    <submittedName>
        <fullName evidence="4">tRNA 2-thiocytidine biosynthesis protein TtcA</fullName>
    </submittedName>
</protein>
<evidence type="ECO:0000256" key="2">
    <source>
        <dbReference type="PIRSR" id="PIRSR004976-51"/>
    </source>
</evidence>
<feature type="binding site" evidence="2">
    <location>
        <position position="131"/>
    </location>
    <ligand>
        <name>ATP</name>
        <dbReference type="ChEBI" id="CHEBI:30616"/>
    </ligand>
</feature>
<dbReference type="PIRSF" id="PIRSF004976">
    <property type="entry name" value="ATPase_YdaO"/>
    <property type="match status" value="1"/>
</dbReference>
<dbReference type="Pfam" id="PF01171">
    <property type="entry name" value="ATP_bind_3"/>
    <property type="match status" value="1"/>
</dbReference>
<dbReference type="GO" id="GO:0005524">
    <property type="term" value="F:ATP binding"/>
    <property type="evidence" value="ECO:0007669"/>
    <property type="project" value="UniProtKB-KW"/>
</dbReference>
<dbReference type="Gene3D" id="3.40.50.620">
    <property type="entry name" value="HUPs"/>
    <property type="match status" value="1"/>
</dbReference>
<feature type="domain" description="tRNA(Ile)-lysidine/2-thiocytidine synthase N-terminal" evidence="3">
    <location>
        <begin position="28"/>
        <end position="206"/>
    </location>
</feature>
<organism evidence="4 5">
    <name type="scientific">Anaerosalibacter bizertensis</name>
    <dbReference type="NCBI Taxonomy" id="932217"/>
    <lineage>
        <taxon>Bacteria</taxon>
        <taxon>Bacillati</taxon>
        <taxon>Bacillota</taxon>
        <taxon>Tissierellia</taxon>
        <taxon>Tissierellales</taxon>
        <taxon>Sporanaerobacteraceae</taxon>
        <taxon>Anaerosalibacter</taxon>
    </lineage>
</organism>
<dbReference type="CDD" id="cd24138">
    <property type="entry name" value="TtcA-like"/>
    <property type="match status" value="1"/>
</dbReference>
<dbReference type="AlphaFoldDB" id="A0A844FE06"/>
<dbReference type="InterPro" id="IPR011063">
    <property type="entry name" value="TilS/TtcA_N"/>
</dbReference>
<gene>
    <name evidence="4" type="ORF">FYJ27_00460</name>
</gene>
<keyword evidence="2" id="KW-0067">ATP-binding</keyword>
<dbReference type="GO" id="GO:0016740">
    <property type="term" value="F:transferase activity"/>
    <property type="evidence" value="ECO:0007669"/>
    <property type="project" value="UniProtKB-KW"/>
</dbReference>
<dbReference type="Proteomes" id="UP000462760">
    <property type="component" value="Unassembled WGS sequence"/>
</dbReference>
<feature type="binding site" evidence="2">
    <location>
        <begin position="32"/>
        <end position="34"/>
    </location>
    <ligand>
        <name>ATP</name>
        <dbReference type="ChEBI" id="CHEBI:30616"/>
    </ligand>
</feature>
<name>A0A844FE06_9FIRM</name>
<comment type="caution">
    <text evidence="4">The sequence shown here is derived from an EMBL/GenBank/DDBJ whole genome shotgun (WGS) entry which is preliminary data.</text>
</comment>
<dbReference type="RefSeq" id="WP_154481461.1">
    <property type="nucleotide sequence ID" value="NZ_VULR01000001.1"/>
</dbReference>
<dbReference type="EMBL" id="VULR01000001">
    <property type="protein sequence ID" value="MSS42209.1"/>
    <property type="molecule type" value="Genomic_DNA"/>
</dbReference>
<evidence type="ECO:0000256" key="1">
    <source>
        <dbReference type="ARBA" id="ARBA00022679"/>
    </source>
</evidence>
<keyword evidence="2" id="KW-0547">Nucleotide-binding</keyword>
<reference evidence="4 5" key="1">
    <citation type="submission" date="2019-08" db="EMBL/GenBank/DDBJ databases">
        <title>In-depth cultivation of the pig gut microbiome towards novel bacterial diversity and tailored functional studies.</title>
        <authorList>
            <person name="Wylensek D."/>
            <person name="Hitch T.C.A."/>
            <person name="Clavel T."/>
        </authorList>
    </citation>
    <scope>NUCLEOTIDE SEQUENCE [LARGE SCALE GENOMIC DNA]</scope>
    <source>
        <strain evidence="4 5">Med78-601-WT-4W-RMD-3</strain>
    </source>
</reference>
<feature type="binding site" evidence="2">
    <location>
        <position position="38"/>
    </location>
    <ligand>
        <name>ATP</name>
        <dbReference type="ChEBI" id="CHEBI:30616"/>
    </ligand>
</feature>
<proteinExistence type="predicted"/>
<evidence type="ECO:0000259" key="3">
    <source>
        <dbReference type="Pfam" id="PF01171"/>
    </source>
</evidence>
<dbReference type="PANTHER" id="PTHR43686">
    <property type="entry name" value="SULFURTRANSFERASE-RELATED"/>
    <property type="match status" value="1"/>
</dbReference>
<feature type="binding site" evidence="2">
    <location>
        <position position="136"/>
    </location>
    <ligand>
        <name>ATP</name>
        <dbReference type="ChEBI" id="CHEBI:30616"/>
    </ligand>
</feature>
<dbReference type="InterPro" id="IPR035107">
    <property type="entry name" value="tRNA_thiolation_TtcA_Ctu1"/>
</dbReference>
<dbReference type="OrthoDB" id="9801054at2"/>